<protein>
    <submittedName>
        <fullName evidence="1">Uncharacterized protein</fullName>
    </submittedName>
</protein>
<comment type="caution">
    <text evidence="1">The sequence shown here is derived from an EMBL/GenBank/DDBJ whole genome shotgun (WGS) entry which is preliminary data.</text>
</comment>
<name>X1U3A3_9ZZZZ</name>
<reference evidence="1" key="1">
    <citation type="journal article" date="2014" name="Front. Microbiol.">
        <title>High frequency of phylogenetically diverse reductive dehalogenase-homologous genes in deep subseafloor sedimentary metagenomes.</title>
        <authorList>
            <person name="Kawai M."/>
            <person name="Futagami T."/>
            <person name="Toyoda A."/>
            <person name="Takaki Y."/>
            <person name="Nishi S."/>
            <person name="Hori S."/>
            <person name="Arai W."/>
            <person name="Tsubouchi T."/>
            <person name="Morono Y."/>
            <person name="Uchiyama I."/>
            <person name="Ito T."/>
            <person name="Fujiyama A."/>
            <person name="Inagaki F."/>
            <person name="Takami H."/>
        </authorList>
    </citation>
    <scope>NUCLEOTIDE SEQUENCE</scope>
    <source>
        <strain evidence="1">Expedition CK06-06</strain>
    </source>
</reference>
<accession>X1U3A3</accession>
<evidence type="ECO:0000313" key="1">
    <source>
        <dbReference type="EMBL" id="GAI98111.1"/>
    </source>
</evidence>
<feature type="non-terminal residue" evidence="1">
    <location>
        <position position="84"/>
    </location>
</feature>
<organism evidence="1">
    <name type="scientific">marine sediment metagenome</name>
    <dbReference type="NCBI Taxonomy" id="412755"/>
    <lineage>
        <taxon>unclassified sequences</taxon>
        <taxon>metagenomes</taxon>
        <taxon>ecological metagenomes</taxon>
    </lineage>
</organism>
<dbReference type="EMBL" id="BARW01017038">
    <property type="protein sequence ID" value="GAI98111.1"/>
    <property type="molecule type" value="Genomic_DNA"/>
</dbReference>
<proteinExistence type="predicted"/>
<sequence>MKRKFDFGEAVGIITQKSWYSSIIKGHHMYASTYDFPIRIKFIENYWIKPKTEADLPEVNLSECIKCAKDLESEGVKAITSYCG</sequence>
<dbReference type="AlphaFoldDB" id="X1U3A3"/>
<gene>
    <name evidence="1" type="ORF">S12H4_29527</name>
</gene>